<comment type="caution">
    <text evidence="2">The sequence shown here is derived from an EMBL/GenBank/DDBJ whole genome shotgun (WGS) entry which is preliminary data.</text>
</comment>
<dbReference type="InterPro" id="IPR018977">
    <property type="entry name" value="NurA_domain"/>
</dbReference>
<reference evidence="2 3" key="1">
    <citation type="submission" date="2018-12" db="EMBL/GenBank/DDBJ databases">
        <title>The complete genome of the methanogenic archaea of the candidate phylum Verstraetearchaeota, obtained from the metagenome of underground thermal water.</title>
        <authorList>
            <person name="Kadnikov V.V."/>
            <person name="Mardanov A.V."/>
            <person name="Beletsky A.V."/>
            <person name="Karnachuk O.V."/>
            <person name="Ravin N.V."/>
        </authorList>
    </citation>
    <scope>NUCLEOTIDE SEQUENCE [LARGE SCALE GENOMIC DNA]</scope>
    <source>
        <strain evidence="2">Ch88</strain>
    </source>
</reference>
<protein>
    <recommendedName>
        <fullName evidence="1">NurA domain-containing protein</fullName>
    </recommendedName>
</protein>
<dbReference type="SUPFAM" id="SSF53098">
    <property type="entry name" value="Ribonuclease H-like"/>
    <property type="match status" value="1"/>
</dbReference>
<dbReference type="Proteomes" id="UP000288215">
    <property type="component" value="Unassembled WGS sequence"/>
</dbReference>
<dbReference type="EMBL" id="RXGA01000002">
    <property type="protein sequence ID" value="RWX73683.1"/>
    <property type="molecule type" value="Genomic_DNA"/>
</dbReference>
<dbReference type="Pfam" id="PF09376">
    <property type="entry name" value="NurA"/>
    <property type="match status" value="1"/>
</dbReference>
<accession>A0A444L7Y3</accession>
<feature type="domain" description="NurA" evidence="1">
    <location>
        <begin position="133"/>
        <end position="321"/>
    </location>
</feature>
<evidence type="ECO:0000313" key="3">
    <source>
        <dbReference type="Proteomes" id="UP000288215"/>
    </source>
</evidence>
<gene>
    <name evidence="2" type="ORF">Metus_0462</name>
</gene>
<sequence>MLSQDENERAKIKLNNGCLIIHPAFNETLKELGRKKIRLPKEVTQIEIDFSSYGYPVNGRLVSGIEEPGKFELDCRKGQKFCDQNKICAYDESINKFEGLEGTGFLTSHSMIIHGDMDYIPINLLTFYFYTRSLYLTKNSKYIKFSNDFEVDSKRDYVSDREKLLVENVPEDCTIFIDGPLIGGQMTKYTLDLNEALLKKNSIPIFFVKNSRSNLVVDNVEELKSKYNSDMHWAYSYLKPGERTKFFRYVDKENCNFAKIFCYLKAFESSPCRIEIDINTFKKYKDEINQIMDLAYYLLIAQGDLHNPQIRSIAIAEKYARATLKLINFEELIKTLGITPTINQERFAW</sequence>
<evidence type="ECO:0000313" key="2">
    <source>
        <dbReference type="EMBL" id="RWX73683.1"/>
    </source>
</evidence>
<proteinExistence type="predicted"/>
<organism evidence="2 3">
    <name type="scientific">Methanosuratincola subterraneus</name>
    <dbReference type="NCBI Taxonomy" id="2593994"/>
    <lineage>
        <taxon>Archaea</taxon>
        <taxon>Thermoproteota</taxon>
        <taxon>Methanosuratincolia</taxon>
        <taxon>Candidatus Methanomethylicales</taxon>
        <taxon>Candidatus Methanomethylicaceae</taxon>
        <taxon>Candidatus Methanosuratincola (ex Vanwonterghem et al. 2016)</taxon>
    </lineage>
</organism>
<dbReference type="InterPro" id="IPR012337">
    <property type="entry name" value="RNaseH-like_sf"/>
</dbReference>
<evidence type="ECO:0000259" key="1">
    <source>
        <dbReference type="Pfam" id="PF09376"/>
    </source>
</evidence>
<name>A0A444L7Y3_METS7</name>
<dbReference type="AlphaFoldDB" id="A0A444L7Y3"/>